<reference evidence="2 3" key="1">
    <citation type="submission" date="2017-09" db="EMBL/GenBank/DDBJ databases">
        <title>Depth-based differentiation of microbial function through sediment-hosted aquifers and enrichment of novel symbionts in the deep terrestrial subsurface.</title>
        <authorList>
            <person name="Probst A.J."/>
            <person name="Ladd B."/>
            <person name="Jarett J.K."/>
            <person name="Geller-Mcgrath D.E."/>
            <person name="Sieber C.M."/>
            <person name="Emerson J.B."/>
            <person name="Anantharaman K."/>
            <person name="Thomas B.C."/>
            <person name="Malmstrom R."/>
            <person name="Stieglmeier M."/>
            <person name="Klingl A."/>
            <person name="Woyke T."/>
            <person name="Ryan C.M."/>
            <person name="Banfield J.F."/>
        </authorList>
    </citation>
    <scope>NUCLEOTIDE SEQUENCE [LARGE SCALE GENOMIC DNA]</scope>
    <source>
        <strain evidence="2">CG23_combo_of_CG06-09_8_20_14_all_39_39</strain>
    </source>
</reference>
<sequence length="79" mass="9258">MARLPKKSLERIISIKEKIKQIQNLLKEKRSFNFSELTGNINNRTEIIVSFLGLLELAKQREIILEQVSVFGEIEVRKF</sequence>
<dbReference type="PANTHER" id="PTHR33969:SF2">
    <property type="entry name" value="SEGREGATION AND CONDENSATION PROTEIN A"/>
    <property type="match status" value="1"/>
</dbReference>
<dbReference type="Pfam" id="PF02616">
    <property type="entry name" value="SMC_ScpA"/>
    <property type="match status" value="1"/>
</dbReference>
<dbReference type="InterPro" id="IPR003768">
    <property type="entry name" value="ScpA"/>
</dbReference>
<dbReference type="Gene3D" id="1.10.10.580">
    <property type="entry name" value="Structural maintenance of chromosome 1. Chain E"/>
    <property type="match status" value="1"/>
</dbReference>
<protein>
    <recommendedName>
        <fullName evidence="1">Segregation and condensation protein A</fullName>
    </recommendedName>
</protein>
<comment type="caution">
    <text evidence="2">The sequence shown here is derived from an EMBL/GenBank/DDBJ whole genome shotgun (WGS) entry which is preliminary data.</text>
</comment>
<name>A0A2G9Z6L7_9BACT</name>
<dbReference type="InterPro" id="IPR023093">
    <property type="entry name" value="ScpA-like_C"/>
</dbReference>
<dbReference type="AlphaFoldDB" id="A0A2G9Z6L7"/>
<dbReference type="EMBL" id="PCRX01000052">
    <property type="protein sequence ID" value="PIP28784.1"/>
    <property type="molecule type" value="Genomic_DNA"/>
</dbReference>
<organism evidence="2 3">
    <name type="scientific">Candidatus Kuenenbacteria bacterium CG23_combo_of_CG06-09_8_20_14_all_39_39</name>
    <dbReference type="NCBI Taxonomy" id="1974623"/>
    <lineage>
        <taxon>Bacteria</taxon>
        <taxon>Candidatus Kueneniibacteriota</taxon>
    </lineage>
</organism>
<proteinExistence type="predicted"/>
<dbReference type="PANTHER" id="PTHR33969">
    <property type="entry name" value="SEGREGATION AND CONDENSATION PROTEIN A"/>
    <property type="match status" value="1"/>
</dbReference>
<evidence type="ECO:0000313" key="3">
    <source>
        <dbReference type="Proteomes" id="UP000231235"/>
    </source>
</evidence>
<dbReference type="Proteomes" id="UP000231235">
    <property type="component" value="Unassembled WGS sequence"/>
</dbReference>
<evidence type="ECO:0000256" key="1">
    <source>
        <dbReference type="ARBA" id="ARBA00044777"/>
    </source>
</evidence>
<accession>A0A2G9Z6L7</accession>
<gene>
    <name evidence="2" type="ORF">COX28_02865</name>
</gene>
<evidence type="ECO:0000313" key="2">
    <source>
        <dbReference type="EMBL" id="PIP28784.1"/>
    </source>
</evidence>